<evidence type="ECO:0000256" key="3">
    <source>
        <dbReference type="ARBA" id="ARBA00022833"/>
    </source>
</evidence>
<keyword evidence="6 9" id="KW-0804">Transcription</keyword>
<dbReference type="GO" id="GO:0008270">
    <property type="term" value="F:zinc ion binding"/>
    <property type="evidence" value="ECO:0007669"/>
    <property type="project" value="UniProtKB-KW"/>
</dbReference>
<keyword evidence="13" id="KW-1185">Reference proteome</keyword>
<evidence type="ECO:0000256" key="9">
    <source>
        <dbReference type="RuleBase" id="RU369094"/>
    </source>
</evidence>
<dbReference type="PROSITE" id="PS01361">
    <property type="entry name" value="ZF_DOF_1"/>
    <property type="match status" value="1"/>
</dbReference>
<dbReference type="Pfam" id="PF02701">
    <property type="entry name" value="Zn_ribbon_Dof"/>
    <property type="match status" value="1"/>
</dbReference>
<evidence type="ECO:0000313" key="12">
    <source>
        <dbReference type="EMBL" id="GAA0152302.1"/>
    </source>
</evidence>
<dbReference type="Proteomes" id="UP001454036">
    <property type="component" value="Unassembled WGS sequence"/>
</dbReference>
<evidence type="ECO:0000256" key="8">
    <source>
        <dbReference type="PROSITE-ProRule" id="PRU00071"/>
    </source>
</evidence>
<feature type="compositionally biased region" description="Polar residues" evidence="10">
    <location>
        <begin position="266"/>
        <end position="280"/>
    </location>
</feature>
<evidence type="ECO:0000256" key="4">
    <source>
        <dbReference type="ARBA" id="ARBA00023015"/>
    </source>
</evidence>
<name>A0AAV3PKL3_LITER</name>
<keyword evidence="7 8" id="KW-0539">Nucleus</keyword>
<feature type="region of interest" description="Disordered" evidence="10">
    <location>
        <begin position="87"/>
        <end position="116"/>
    </location>
</feature>
<dbReference type="GO" id="GO:0003700">
    <property type="term" value="F:DNA-binding transcription factor activity"/>
    <property type="evidence" value="ECO:0007669"/>
    <property type="project" value="UniProtKB-UniRule"/>
</dbReference>
<comment type="function">
    <text evidence="9">Transcription factor that binds specifically to a 5'-AA[AG]G-3' consensus core sequence.</text>
</comment>
<dbReference type="AlphaFoldDB" id="A0AAV3PKL3"/>
<evidence type="ECO:0000256" key="1">
    <source>
        <dbReference type="ARBA" id="ARBA00022723"/>
    </source>
</evidence>
<dbReference type="InterPro" id="IPR003851">
    <property type="entry name" value="Znf_Dof"/>
</dbReference>
<evidence type="ECO:0000256" key="6">
    <source>
        <dbReference type="ARBA" id="ARBA00023163"/>
    </source>
</evidence>
<evidence type="ECO:0000256" key="10">
    <source>
        <dbReference type="SAM" id="MobiDB-lite"/>
    </source>
</evidence>
<gene>
    <name evidence="12" type="ORF">LIER_10814</name>
</gene>
<feature type="domain" description="Dof-type" evidence="11">
    <location>
        <begin position="46"/>
        <end position="100"/>
    </location>
</feature>
<proteinExistence type="predicted"/>
<keyword evidence="2 8" id="KW-0863">Zinc-finger</keyword>
<keyword evidence="5 8" id="KW-0238">DNA-binding</keyword>
<comment type="caution">
    <text evidence="12">The sequence shown here is derived from an EMBL/GenBank/DDBJ whole genome shotgun (WGS) entry which is preliminary data.</text>
</comment>
<keyword evidence="3 9" id="KW-0862">Zinc</keyword>
<dbReference type="PANTHER" id="PTHR31992:SF290">
    <property type="entry name" value="DOF ZINC FINGER PROTEIN"/>
    <property type="match status" value="1"/>
</dbReference>
<evidence type="ECO:0000256" key="2">
    <source>
        <dbReference type="ARBA" id="ARBA00022771"/>
    </source>
</evidence>
<evidence type="ECO:0000256" key="5">
    <source>
        <dbReference type="ARBA" id="ARBA00023125"/>
    </source>
</evidence>
<reference evidence="12 13" key="1">
    <citation type="submission" date="2024-01" db="EMBL/GenBank/DDBJ databases">
        <title>The complete chloroplast genome sequence of Lithospermum erythrorhizon: insights into the phylogenetic relationship among Boraginaceae species and the maternal lineages of purple gromwells.</title>
        <authorList>
            <person name="Okada T."/>
            <person name="Watanabe K."/>
        </authorList>
    </citation>
    <scope>NUCLEOTIDE SEQUENCE [LARGE SCALE GENOMIC DNA]</scope>
</reference>
<keyword evidence="1 9" id="KW-0479">Metal-binding</keyword>
<dbReference type="PROSITE" id="PS50884">
    <property type="entry name" value="ZF_DOF_2"/>
    <property type="match status" value="1"/>
</dbReference>
<organism evidence="12 13">
    <name type="scientific">Lithospermum erythrorhizon</name>
    <name type="common">Purple gromwell</name>
    <name type="synonym">Lithospermum officinale var. erythrorhizon</name>
    <dbReference type="NCBI Taxonomy" id="34254"/>
    <lineage>
        <taxon>Eukaryota</taxon>
        <taxon>Viridiplantae</taxon>
        <taxon>Streptophyta</taxon>
        <taxon>Embryophyta</taxon>
        <taxon>Tracheophyta</taxon>
        <taxon>Spermatophyta</taxon>
        <taxon>Magnoliopsida</taxon>
        <taxon>eudicotyledons</taxon>
        <taxon>Gunneridae</taxon>
        <taxon>Pentapetalae</taxon>
        <taxon>asterids</taxon>
        <taxon>lamiids</taxon>
        <taxon>Boraginales</taxon>
        <taxon>Boraginaceae</taxon>
        <taxon>Boraginoideae</taxon>
        <taxon>Lithospermeae</taxon>
        <taxon>Lithospermum</taxon>
    </lineage>
</organism>
<dbReference type="GO" id="GO:0005634">
    <property type="term" value="C:nucleus"/>
    <property type="evidence" value="ECO:0007669"/>
    <property type="project" value="UniProtKB-SubCell"/>
</dbReference>
<feature type="region of interest" description="Disordered" evidence="10">
    <location>
        <begin position="266"/>
        <end position="294"/>
    </location>
</feature>
<dbReference type="PANTHER" id="PTHR31992">
    <property type="entry name" value="DOF ZINC FINGER PROTEIN DOF1.4-RELATED"/>
    <property type="match status" value="1"/>
</dbReference>
<evidence type="ECO:0000256" key="7">
    <source>
        <dbReference type="ARBA" id="ARBA00023242"/>
    </source>
</evidence>
<evidence type="ECO:0000259" key="11">
    <source>
        <dbReference type="PROSITE" id="PS50884"/>
    </source>
</evidence>
<feature type="compositionally biased region" description="Low complexity" evidence="10">
    <location>
        <begin position="101"/>
        <end position="112"/>
    </location>
</feature>
<evidence type="ECO:0000313" key="13">
    <source>
        <dbReference type="Proteomes" id="UP001454036"/>
    </source>
</evidence>
<comment type="subcellular location">
    <subcellularLocation>
        <location evidence="8 9">Nucleus</location>
    </subcellularLocation>
</comment>
<protein>
    <recommendedName>
        <fullName evidence="9">Dof zinc finger protein</fullName>
    </recommendedName>
</protein>
<feature type="region of interest" description="Disordered" evidence="10">
    <location>
        <begin position="168"/>
        <end position="187"/>
    </location>
</feature>
<sequence>MDTAQWSQETEVKPMEEILVVPNNACSSKTSNSLDSKVRPLKDQVHNCPRCNSTNTKFCYYNNYSLSQPRFFCKACRRYWTAGGSLRNIPVGGGSRKNKRSATTSSSSTSSKKISHDLVVTPHVNNHSQTQDHSQNPNMKFHEGQDLNLGFPSVQDFKTINDLIQVPNFDNDPNKKENLPSSTNSSSQLSALELLTGMTSSTRGFNNSFFPIQPIGDPRFSLPELKNSLHFTLDGIGSSGFGSLQTSMQESSGRILFPFEDLNLKQGPTTTSTATENNVEQNKDQNHGAESTGYWNGVLGGGTW</sequence>
<keyword evidence="4 9" id="KW-0805">Transcription regulation</keyword>
<dbReference type="InterPro" id="IPR045174">
    <property type="entry name" value="Dof"/>
</dbReference>
<dbReference type="EMBL" id="BAABME010001959">
    <property type="protein sequence ID" value="GAA0152302.1"/>
    <property type="molecule type" value="Genomic_DNA"/>
</dbReference>
<accession>A0AAV3PKL3</accession>
<dbReference type="GO" id="GO:0003677">
    <property type="term" value="F:DNA binding"/>
    <property type="evidence" value="ECO:0007669"/>
    <property type="project" value="UniProtKB-UniRule"/>
</dbReference>